<evidence type="ECO:0000256" key="4">
    <source>
        <dbReference type="ARBA" id="ARBA00022741"/>
    </source>
</evidence>
<dbReference type="Pfam" id="PF00006">
    <property type="entry name" value="ATP-synt_ab"/>
    <property type="match status" value="1"/>
</dbReference>
<dbReference type="NCBIfam" id="TIGR01039">
    <property type="entry name" value="atpD"/>
    <property type="match status" value="1"/>
</dbReference>
<evidence type="ECO:0000256" key="7">
    <source>
        <dbReference type="ARBA" id="ARBA00023065"/>
    </source>
</evidence>
<dbReference type="Gene3D" id="3.40.50.300">
    <property type="entry name" value="P-loop containing nucleotide triphosphate hydrolases"/>
    <property type="match status" value="1"/>
</dbReference>
<dbReference type="SUPFAM" id="SSF47917">
    <property type="entry name" value="C-terminal domain of alpha and beta subunits of F1 ATP synthase"/>
    <property type="match status" value="1"/>
</dbReference>
<keyword evidence="10" id="KW-0066">ATP synthesis</keyword>
<dbReference type="PANTHER" id="PTHR15184:SF71">
    <property type="entry name" value="ATP SYNTHASE SUBUNIT BETA, MITOCHONDRIAL"/>
    <property type="match status" value="1"/>
</dbReference>
<dbReference type="GO" id="GO:0045259">
    <property type="term" value="C:proton-transporting ATP synthase complex"/>
    <property type="evidence" value="ECO:0007669"/>
    <property type="project" value="UniProtKB-KW"/>
</dbReference>
<dbReference type="PATRIC" id="fig|1618409.3.peg.790"/>
<dbReference type="Pfam" id="PF22919">
    <property type="entry name" value="ATP-synt_VA_C"/>
    <property type="match status" value="1"/>
</dbReference>
<proteinExistence type="inferred from homology"/>
<evidence type="ECO:0000256" key="6">
    <source>
        <dbReference type="ARBA" id="ARBA00022967"/>
    </source>
</evidence>
<dbReference type="InterPro" id="IPR005722">
    <property type="entry name" value="ATP_synth_F1_bsu"/>
</dbReference>
<dbReference type="SUPFAM" id="SSF50615">
    <property type="entry name" value="N-terminal domain of alpha and beta subunits of F1 ATP synthase"/>
    <property type="match status" value="1"/>
</dbReference>
<keyword evidence="4" id="KW-0547">Nucleotide-binding</keyword>
<keyword evidence="9" id="KW-0139">CF(1)</keyword>
<comment type="caution">
    <text evidence="12">The sequence shown here is derived from an EMBL/GenBank/DDBJ whole genome shotgun (WGS) entry which is preliminary data.</text>
</comment>
<dbReference type="InterPro" id="IPR000194">
    <property type="entry name" value="ATPase_F1/V1/A1_a/bsu_nucl-bd"/>
</dbReference>
<evidence type="ECO:0000256" key="8">
    <source>
        <dbReference type="ARBA" id="ARBA00023136"/>
    </source>
</evidence>
<accession>A0A0G0XER7</accession>
<comment type="similarity">
    <text evidence="2">Belongs to the ATPase alpha/beta chains family.</text>
</comment>
<dbReference type="Gene3D" id="1.10.1140.10">
    <property type="entry name" value="Bovine Mitochondrial F1-atpase, Atp Synthase Beta Chain, Chain D, domain 3"/>
    <property type="match status" value="1"/>
</dbReference>
<name>A0A0G0XER7_9BACT</name>
<dbReference type="SMART" id="SM00382">
    <property type="entry name" value="AAA"/>
    <property type="match status" value="1"/>
</dbReference>
<dbReference type="InterPro" id="IPR036121">
    <property type="entry name" value="ATPase_F1/V1/A1_a/bsu_N_sf"/>
</dbReference>
<evidence type="ECO:0000313" key="12">
    <source>
        <dbReference type="EMBL" id="KKR86197.1"/>
    </source>
</evidence>
<evidence type="ECO:0000256" key="2">
    <source>
        <dbReference type="ARBA" id="ARBA00008936"/>
    </source>
</evidence>
<dbReference type="InterPro" id="IPR027417">
    <property type="entry name" value="P-loop_NTPase"/>
</dbReference>
<evidence type="ECO:0000256" key="1">
    <source>
        <dbReference type="ARBA" id="ARBA00004370"/>
    </source>
</evidence>
<dbReference type="PANTHER" id="PTHR15184">
    <property type="entry name" value="ATP SYNTHASE"/>
    <property type="match status" value="1"/>
</dbReference>
<dbReference type="AlphaFoldDB" id="A0A0G0XER7"/>
<keyword evidence="6" id="KW-1278">Translocase</keyword>
<evidence type="ECO:0000259" key="11">
    <source>
        <dbReference type="SMART" id="SM00382"/>
    </source>
</evidence>
<dbReference type="GO" id="GO:0005524">
    <property type="term" value="F:ATP binding"/>
    <property type="evidence" value="ECO:0007669"/>
    <property type="project" value="UniProtKB-KW"/>
</dbReference>
<dbReference type="Proteomes" id="UP000034854">
    <property type="component" value="Unassembled WGS sequence"/>
</dbReference>
<dbReference type="PROSITE" id="PS00152">
    <property type="entry name" value="ATPASE_ALPHA_BETA"/>
    <property type="match status" value="1"/>
</dbReference>
<reference evidence="12 13" key="1">
    <citation type="journal article" date="2015" name="Nature">
        <title>rRNA introns, odd ribosomes, and small enigmatic genomes across a large radiation of phyla.</title>
        <authorList>
            <person name="Brown C.T."/>
            <person name="Hug L.A."/>
            <person name="Thomas B.C."/>
            <person name="Sharon I."/>
            <person name="Castelle C.J."/>
            <person name="Singh A."/>
            <person name="Wilkins M.J."/>
            <person name="Williams K.H."/>
            <person name="Banfield J.F."/>
        </authorList>
    </citation>
    <scope>NUCLEOTIDE SEQUENCE [LARGE SCALE GENOMIC DNA]</scope>
</reference>
<keyword evidence="3" id="KW-0813">Transport</keyword>
<dbReference type="InterPro" id="IPR020003">
    <property type="entry name" value="ATPase_a/bsu_AS"/>
</dbReference>
<evidence type="ECO:0000256" key="10">
    <source>
        <dbReference type="ARBA" id="ARBA00023310"/>
    </source>
</evidence>
<dbReference type="InterPro" id="IPR024034">
    <property type="entry name" value="ATPase_F1/V1_b/a_C"/>
</dbReference>
<organism evidence="12 13">
    <name type="scientific">Candidatus Curtissbacteria bacterium GW2011_GWA1_41_11</name>
    <dbReference type="NCBI Taxonomy" id="1618409"/>
    <lineage>
        <taxon>Bacteria</taxon>
        <taxon>Candidatus Curtissiibacteriota</taxon>
    </lineage>
</organism>
<comment type="subcellular location">
    <subcellularLocation>
        <location evidence="1">Membrane</location>
    </subcellularLocation>
</comment>
<keyword evidence="8" id="KW-0472">Membrane</keyword>
<protein>
    <submittedName>
        <fullName evidence="12">ATP synthase subunit beta</fullName>
    </submittedName>
</protein>
<keyword evidence="7" id="KW-0406">Ion transport</keyword>
<dbReference type="InterPro" id="IPR050053">
    <property type="entry name" value="ATPase_alpha/beta_chains"/>
</dbReference>
<dbReference type="InterPro" id="IPR003593">
    <property type="entry name" value="AAA+_ATPase"/>
</dbReference>
<dbReference type="InterPro" id="IPR055190">
    <property type="entry name" value="ATP-synt_VA_C"/>
</dbReference>
<dbReference type="Gene3D" id="2.40.10.170">
    <property type="match status" value="1"/>
</dbReference>
<sequence>METGRIVSVRENIVEVAFPGVQPFRHELLTLEGDNSVKLETYSSSREGTIFALVLSEVTALFRGAVVTRTGEVITVPVGSVVNGRIINVFGEPQDGMELMAQARRPIYKPAPMYTDLFIHNDILETGIKVIDFFMPLRKGGKVGIFGGSGVGKTVLVLELIHNSELLKNTATIFCGIGERIREGHELFESLTAKKLLNKVSLVFGEINEKAAARFRVAYAATTLAEYYRDEESKDVIFFVDNIYRFIQAGNEVSTLLGRIPSEDWYQPTLSSDIGMFEERLLSTKNAAVTSIQAIYVPADDMTDSGIQTAFSYFDSIIVLSRTVAGEGKYPAIDILASSSSVIDPDILGKQHYELYVETEKILKRYSYLNRIVSIVGEYELSKEDQVVYHRARKLLNYMTQSFFVTSDQTGRVGKFVPRAKTIADVADIISGKLDSVPEEALLYIGELGELHGRPKLA</sequence>
<gene>
    <name evidence="12" type="ORF">UU34_C0019G0005</name>
</gene>
<feature type="domain" description="AAA+ ATPase" evidence="11">
    <location>
        <begin position="139"/>
        <end position="324"/>
    </location>
</feature>
<dbReference type="SUPFAM" id="SSF52540">
    <property type="entry name" value="P-loop containing nucleoside triphosphate hydrolases"/>
    <property type="match status" value="1"/>
</dbReference>
<dbReference type="GO" id="GO:0046933">
    <property type="term" value="F:proton-transporting ATP synthase activity, rotational mechanism"/>
    <property type="evidence" value="ECO:0007669"/>
    <property type="project" value="InterPro"/>
</dbReference>
<evidence type="ECO:0000256" key="9">
    <source>
        <dbReference type="ARBA" id="ARBA00023196"/>
    </source>
</evidence>
<dbReference type="EMBL" id="LCAG01000019">
    <property type="protein sequence ID" value="KKR86197.1"/>
    <property type="molecule type" value="Genomic_DNA"/>
</dbReference>
<evidence type="ECO:0000313" key="13">
    <source>
        <dbReference type="Proteomes" id="UP000034854"/>
    </source>
</evidence>
<evidence type="ECO:0000256" key="5">
    <source>
        <dbReference type="ARBA" id="ARBA00022840"/>
    </source>
</evidence>
<evidence type="ECO:0000256" key="3">
    <source>
        <dbReference type="ARBA" id="ARBA00022448"/>
    </source>
</evidence>
<keyword evidence="5" id="KW-0067">ATP-binding</keyword>